<evidence type="ECO:0000256" key="3">
    <source>
        <dbReference type="PIRSR" id="PIRSR600407-1"/>
    </source>
</evidence>
<organism evidence="6 7">
    <name type="scientific">Dinothrombium tinctorium</name>
    <dbReference type="NCBI Taxonomy" id="1965070"/>
    <lineage>
        <taxon>Eukaryota</taxon>
        <taxon>Metazoa</taxon>
        <taxon>Ecdysozoa</taxon>
        <taxon>Arthropoda</taxon>
        <taxon>Chelicerata</taxon>
        <taxon>Arachnida</taxon>
        <taxon>Acari</taxon>
        <taxon>Acariformes</taxon>
        <taxon>Trombidiformes</taxon>
        <taxon>Prostigmata</taxon>
        <taxon>Anystina</taxon>
        <taxon>Parasitengona</taxon>
        <taxon>Trombidioidea</taxon>
        <taxon>Trombidiidae</taxon>
        <taxon>Dinothrombium</taxon>
    </lineage>
</organism>
<dbReference type="GO" id="GO:0004382">
    <property type="term" value="F:GDP phosphatase activity"/>
    <property type="evidence" value="ECO:0007669"/>
    <property type="project" value="TreeGrafter"/>
</dbReference>
<dbReference type="GO" id="GO:0045134">
    <property type="term" value="F:UDP phosphatase activity"/>
    <property type="evidence" value="ECO:0007669"/>
    <property type="project" value="TreeGrafter"/>
</dbReference>
<name>A0A443QZF5_9ACAR</name>
<gene>
    <name evidence="6" type="ORF">B4U79_00573</name>
</gene>
<evidence type="ECO:0000256" key="1">
    <source>
        <dbReference type="ARBA" id="ARBA00009283"/>
    </source>
</evidence>
<keyword evidence="5" id="KW-1133">Transmembrane helix</keyword>
<dbReference type="Gene3D" id="3.30.420.150">
    <property type="entry name" value="Exopolyphosphatase. Domain 2"/>
    <property type="match status" value="1"/>
</dbReference>
<evidence type="ECO:0000313" key="6">
    <source>
        <dbReference type="EMBL" id="RWS08400.1"/>
    </source>
</evidence>
<keyword evidence="4" id="KW-0067">ATP-binding</keyword>
<keyword evidence="4" id="KW-0547">Nucleotide-binding</keyword>
<feature type="transmembrane region" description="Helical" evidence="5">
    <location>
        <begin position="5"/>
        <end position="23"/>
    </location>
</feature>
<dbReference type="GO" id="GO:0017111">
    <property type="term" value="F:ribonucleoside triphosphate phosphatase activity"/>
    <property type="evidence" value="ECO:0007669"/>
    <property type="project" value="TreeGrafter"/>
</dbReference>
<proteinExistence type="inferred from homology"/>
<dbReference type="AlphaFoldDB" id="A0A443QZF5"/>
<dbReference type="PANTHER" id="PTHR11782">
    <property type="entry name" value="ADENOSINE/GUANOSINE DIPHOSPHATASE"/>
    <property type="match status" value="1"/>
</dbReference>
<protein>
    <submittedName>
        <fullName evidence="6">Ectonucleoside triphosphate diphosphohydrolase 2-like protein</fullName>
    </submittedName>
</protein>
<dbReference type="Gene3D" id="3.30.420.40">
    <property type="match status" value="1"/>
</dbReference>
<comment type="caution">
    <text evidence="6">The sequence shown here is derived from an EMBL/GenBank/DDBJ whole genome shotgun (WGS) entry which is preliminary data.</text>
</comment>
<dbReference type="Proteomes" id="UP000285301">
    <property type="component" value="Unassembled WGS sequence"/>
</dbReference>
<evidence type="ECO:0000313" key="7">
    <source>
        <dbReference type="Proteomes" id="UP000285301"/>
    </source>
</evidence>
<dbReference type="GO" id="GO:0005524">
    <property type="term" value="F:ATP binding"/>
    <property type="evidence" value="ECO:0007669"/>
    <property type="project" value="UniProtKB-KW"/>
</dbReference>
<evidence type="ECO:0000256" key="2">
    <source>
        <dbReference type="ARBA" id="ARBA00022801"/>
    </source>
</evidence>
<feature type="non-terminal residue" evidence="6">
    <location>
        <position position="467"/>
    </location>
</feature>
<feature type="active site" description="Proton acceptor" evidence="3">
    <location>
        <position position="163"/>
    </location>
</feature>
<keyword evidence="2 6" id="KW-0378">Hydrolase</keyword>
<keyword evidence="7" id="KW-1185">Reference proteome</keyword>
<dbReference type="Pfam" id="PF01150">
    <property type="entry name" value="GDA1_CD39"/>
    <property type="match status" value="1"/>
</dbReference>
<evidence type="ECO:0000256" key="5">
    <source>
        <dbReference type="SAM" id="Phobius"/>
    </source>
</evidence>
<comment type="similarity">
    <text evidence="1">Belongs to the GDA1/CD39 NTPase family.</text>
</comment>
<feature type="binding site" evidence="4">
    <location>
        <begin position="198"/>
        <end position="202"/>
    </location>
    <ligand>
        <name>ATP</name>
        <dbReference type="ChEBI" id="CHEBI:30616"/>
    </ligand>
</feature>
<dbReference type="GO" id="GO:0009134">
    <property type="term" value="P:nucleoside diphosphate catabolic process"/>
    <property type="evidence" value="ECO:0007669"/>
    <property type="project" value="TreeGrafter"/>
</dbReference>
<dbReference type="InterPro" id="IPR000407">
    <property type="entry name" value="GDA1_CD39_NTPase"/>
</dbReference>
<keyword evidence="5" id="KW-0472">Membrane</keyword>
<evidence type="ECO:0000256" key="4">
    <source>
        <dbReference type="PIRSR" id="PIRSR600407-2"/>
    </source>
</evidence>
<sequence length="467" mass="52311">MRRLYFGLSSICVVCLIVVIVVYSSTGGNFPFDYGIVIDAGSARSEVSLFKWLGDHTNRTGVVFEVTDCETHEGIDDNEDNVKPTINHLVKCVKTISQFIDLDKKSVTPLYFGATAGMRILQVGKPSLAEFIINSIKKAFAKLKVNGKVISARDIRIIPGKEEGVFSWISVNYLLKNIAPLAGGEMRNRTVGILDMGGASAQIAYEVSNTTARTAEEEDVVLFGTEYRVLADSNLCFGKDEALKRYLVTLIQSHSSSDSIITDPCLQEDAQRTIHGSELSKSACLHSSSPGIKLFSHDIAYLFKGSAKRRECSKAIEKVVDVEECRKTFKYCIKVRSNPPPRDMLFYAISNYYFATSNSFPSAHNVSAKEFQANIQLWCSRKWADIVDNVKYPLRFVIDYCFLLNYIYVTLTKVYKFDELLFENIIFQKRVDGQSISWSLGYMINSTNGLPPLEPYPPLIPKGPFIL</sequence>
<keyword evidence="5" id="KW-0812">Transmembrane</keyword>
<accession>A0A443QZF5</accession>
<dbReference type="OrthoDB" id="6372431at2759"/>
<dbReference type="STRING" id="1965070.A0A443QZF5"/>
<dbReference type="PANTHER" id="PTHR11782:SF83">
    <property type="entry name" value="GUANOSINE-DIPHOSPHATASE"/>
    <property type="match status" value="1"/>
</dbReference>
<dbReference type="EMBL" id="NCKU01002987">
    <property type="protein sequence ID" value="RWS08400.1"/>
    <property type="molecule type" value="Genomic_DNA"/>
</dbReference>
<reference evidence="6 7" key="1">
    <citation type="journal article" date="2018" name="Gigascience">
        <title>Genomes of trombidid mites reveal novel predicted allergens and laterally-transferred genes associated with secondary metabolism.</title>
        <authorList>
            <person name="Dong X."/>
            <person name="Chaisiri K."/>
            <person name="Xia D."/>
            <person name="Armstrong S.D."/>
            <person name="Fang Y."/>
            <person name="Donnelly M.J."/>
            <person name="Kadowaki T."/>
            <person name="McGarry J.W."/>
            <person name="Darby A.C."/>
            <person name="Makepeace B.L."/>
        </authorList>
    </citation>
    <scope>NUCLEOTIDE SEQUENCE [LARGE SCALE GENOMIC DNA]</scope>
    <source>
        <strain evidence="6">UoL-WK</strain>
    </source>
</reference>
<dbReference type="GO" id="GO:0005886">
    <property type="term" value="C:plasma membrane"/>
    <property type="evidence" value="ECO:0007669"/>
    <property type="project" value="TreeGrafter"/>
</dbReference>